<accession>F2Z8J8</accession>
<organism evidence="2">
    <name type="scientific">Fratercula cirrhata</name>
    <name type="common">Tufted puffin</name>
    <name type="synonym">Lunda cirrhata</name>
    <dbReference type="NCBI Taxonomy" id="43311"/>
    <lineage>
        <taxon>Eukaryota</taxon>
        <taxon>Metazoa</taxon>
        <taxon>Chordata</taxon>
        <taxon>Craniata</taxon>
        <taxon>Vertebrata</taxon>
        <taxon>Euteleostomi</taxon>
        <taxon>Archelosauria</taxon>
        <taxon>Archosauria</taxon>
        <taxon>Dinosauria</taxon>
        <taxon>Saurischia</taxon>
        <taxon>Theropoda</taxon>
        <taxon>Coelurosauria</taxon>
        <taxon>Aves</taxon>
        <taxon>Neognathae</taxon>
        <taxon>Neoaves</taxon>
        <taxon>Charadriiformes</taxon>
        <taxon>Alcidae</taxon>
        <taxon>Fratercula</taxon>
    </lineage>
</organism>
<feature type="non-terminal residue" evidence="2">
    <location>
        <position position="56"/>
    </location>
</feature>
<feature type="region of interest" description="Disordered" evidence="1">
    <location>
        <begin position="1"/>
        <end position="34"/>
    </location>
</feature>
<sequence length="56" mass="6050">VTDSSTRTWQQSSDFLTDGEDAGHPSRISEVSSVSLSGLDGSIKGELRKQALDHFN</sequence>
<evidence type="ECO:0000313" key="2">
    <source>
        <dbReference type="EMBL" id="BAK19787.1"/>
    </source>
</evidence>
<dbReference type="AlphaFoldDB" id="F2Z8J8"/>
<proteinExistence type="predicted"/>
<dbReference type="EMBL" id="AB597010">
    <property type="protein sequence ID" value="BAK19787.1"/>
    <property type="molecule type" value="Genomic_DNA"/>
</dbReference>
<protein>
    <submittedName>
        <fullName evidence="2">Chrmo-helicase-DNA binding protein</fullName>
    </submittedName>
</protein>
<name>F2Z8J8_FRACI</name>
<reference evidence="2" key="1">
    <citation type="submission" date="2010-10" db="EMBL/GenBank/DDBJ databases">
        <title>Sex identification in Tufted Puffin Fratercula cirrhata.</title>
        <authorList>
            <person name="Iwata E."/>
            <person name="Taira H."/>
        </authorList>
    </citation>
    <scope>NUCLEOTIDE SEQUENCE</scope>
</reference>
<gene>
    <name evidence="2" type="primary">CHDZ</name>
</gene>
<evidence type="ECO:0000256" key="1">
    <source>
        <dbReference type="SAM" id="MobiDB-lite"/>
    </source>
</evidence>
<feature type="non-terminal residue" evidence="2">
    <location>
        <position position="1"/>
    </location>
</feature>
<feature type="compositionally biased region" description="Polar residues" evidence="1">
    <location>
        <begin position="1"/>
        <end position="15"/>
    </location>
</feature>